<name>A0A9D4K3C6_DREPO</name>
<evidence type="ECO:0000313" key="2">
    <source>
        <dbReference type="Proteomes" id="UP000828390"/>
    </source>
</evidence>
<evidence type="ECO:0000313" key="1">
    <source>
        <dbReference type="EMBL" id="KAH3832241.1"/>
    </source>
</evidence>
<dbReference type="Proteomes" id="UP000828390">
    <property type="component" value="Unassembled WGS sequence"/>
</dbReference>
<proteinExistence type="predicted"/>
<accession>A0A9D4K3C6</accession>
<reference evidence="1" key="2">
    <citation type="submission" date="2020-11" db="EMBL/GenBank/DDBJ databases">
        <authorList>
            <person name="McCartney M.A."/>
            <person name="Auch B."/>
            <person name="Kono T."/>
            <person name="Mallez S."/>
            <person name="Becker A."/>
            <person name="Gohl D.M."/>
            <person name="Silverstein K.A.T."/>
            <person name="Koren S."/>
            <person name="Bechman K.B."/>
            <person name="Herman A."/>
            <person name="Abrahante J.E."/>
            <person name="Garbe J."/>
        </authorList>
    </citation>
    <scope>NUCLEOTIDE SEQUENCE</scope>
    <source>
        <strain evidence="1">Duluth1</strain>
        <tissue evidence="1">Whole animal</tissue>
    </source>
</reference>
<organism evidence="1 2">
    <name type="scientific">Dreissena polymorpha</name>
    <name type="common">Zebra mussel</name>
    <name type="synonym">Mytilus polymorpha</name>
    <dbReference type="NCBI Taxonomy" id="45954"/>
    <lineage>
        <taxon>Eukaryota</taxon>
        <taxon>Metazoa</taxon>
        <taxon>Spiralia</taxon>
        <taxon>Lophotrochozoa</taxon>
        <taxon>Mollusca</taxon>
        <taxon>Bivalvia</taxon>
        <taxon>Autobranchia</taxon>
        <taxon>Heteroconchia</taxon>
        <taxon>Euheterodonta</taxon>
        <taxon>Imparidentia</taxon>
        <taxon>Neoheterodontei</taxon>
        <taxon>Myida</taxon>
        <taxon>Dreissenoidea</taxon>
        <taxon>Dreissenidae</taxon>
        <taxon>Dreissena</taxon>
    </lineage>
</organism>
<dbReference type="EMBL" id="JAIWYP010000004">
    <property type="protein sequence ID" value="KAH3832241.1"/>
    <property type="molecule type" value="Genomic_DNA"/>
</dbReference>
<protein>
    <submittedName>
        <fullName evidence="1">Uncharacterized protein</fullName>
    </submittedName>
</protein>
<comment type="caution">
    <text evidence="1">The sequence shown here is derived from an EMBL/GenBank/DDBJ whole genome shotgun (WGS) entry which is preliminary data.</text>
</comment>
<reference evidence="1" key="1">
    <citation type="journal article" date="2019" name="bioRxiv">
        <title>The Genome of the Zebra Mussel, Dreissena polymorpha: A Resource for Invasive Species Research.</title>
        <authorList>
            <person name="McCartney M.A."/>
            <person name="Auch B."/>
            <person name="Kono T."/>
            <person name="Mallez S."/>
            <person name="Zhang Y."/>
            <person name="Obille A."/>
            <person name="Becker A."/>
            <person name="Abrahante J.E."/>
            <person name="Garbe J."/>
            <person name="Badalamenti J.P."/>
            <person name="Herman A."/>
            <person name="Mangelson H."/>
            <person name="Liachko I."/>
            <person name="Sullivan S."/>
            <person name="Sone E.D."/>
            <person name="Koren S."/>
            <person name="Silverstein K.A.T."/>
            <person name="Beckman K.B."/>
            <person name="Gohl D.M."/>
        </authorList>
    </citation>
    <scope>NUCLEOTIDE SEQUENCE</scope>
    <source>
        <strain evidence="1">Duluth1</strain>
        <tissue evidence="1">Whole animal</tissue>
    </source>
</reference>
<sequence>MLQEEFTSMNKEVQKSARTDKRVFYDTLATEAEQTDEKRDISTLYKITRTLSTKKSNQIKPVKDSEGHSIILRRKTRDIDEPNILRTF</sequence>
<keyword evidence="2" id="KW-1185">Reference proteome</keyword>
<gene>
    <name evidence="1" type="ORF">DPMN_105522</name>
</gene>
<dbReference type="AlphaFoldDB" id="A0A9D4K3C6"/>